<feature type="compositionally biased region" description="Basic residues" evidence="1">
    <location>
        <begin position="269"/>
        <end position="281"/>
    </location>
</feature>
<feature type="compositionally biased region" description="Basic and acidic residues" evidence="1">
    <location>
        <begin position="249"/>
        <end position="263"/>
    </location>
</feature>
<dbReference type="AntiFam" id="ANF00095">
    <property type="entry name" value="Shadow ORF (opposite ABC transporters)"/>
</dbReference>
<evidence type="ECO:0000313" key="2">
    <source>
        <dbReference type="EMBL" id="EPX87854.1"/>
    </source>
</evidence>
<dbReference type="Proteomes" id="UP000015346">
    <property type="component" value="Unassembled WGS sequence"/>
</dbReference>
<dbReference type="HOGENOM" id="CLU_789602_0_0_5"/>
<feature type="region of interest" description="Disordered" evidence="1">
    <location>
        <begin position="323"/>
        <end position="351"/>
    </location>
</feature>
<reference evidence="2 3" key="1">
    <citation type="journal article" date="2013" name="Stand. Genomic Sci.">
        <title>Genome sequence of the reddish-pigmented Rubellimicrobium thermophilum type strain (DSM 16684(T)), a member of the Roseobacter clade.</title>
        <authorList>
            <person name="Fiebig A."/>
            <person name="Riedel T."/>
            <person name="Gronow S."/>
            <person name="Petersen J."/>
            <person name="Klenk H.P."/>
            <person name="Goker M."/>
        </authorList>
    </citation>
    <scope>NUCLEOTIDE SEQUENCE [LARGE SCALE GENOMIC DNA]</scope>
    <source>
        <strain evidence="2 3">DSM 16684</strain>
    </source>
</reference>
<sequence length="351" mass="36602">MAGVGDGNGLDQAAGIGMAWIAEDLFPAAHLDDLAQIHHRHAVGDGVHHRHVVRDEQVGQPAFGLQVAQQGQNPRLHRDVEGRDALIGDDQLGVEGKGTGDADALALAAREFVRVAVERLPREAHTLEQLGGAFAPLGRGAEAVDDQRFGHQIARAHAGIERSRRVLEHELGIPSHGTGDVALALQPAAGDPDLAREGDEAGDGLGDGGFAAARFADKGKGLAPADGQRHPLDGMDAVGGPAKQPAPRVEAHHEIAQHEDGRRPGGGRVARRRRAGPHPGHRGQQGAGIGRGRRGEDLPDGALLDAPAVLHHQHAVGHLGHDAHVMGDEDRGPCRSRGAGRAADPAPRAGR</sequence>
<organism evidence="2 3">
    <name type="scientific">Rubellimicrobium thermophilum DSM 16684</name>
    <dbReference type="NCBI Taxonomy" id="1123069"/>
    <lineage>
        <taxon>Bacteria</taxon>
        <taxon>Pseudomonadati</taxon>
        <taxon>Pseudomonadota</taxon>
        <taxon>Alphaproteobacteria</taxon>
        <taxon>Rhodobacterales</taxon>
        <taxon>Roseobacteraceae</taxon>
        <taxon>Rubellimicrobium</taxon>
    </lineage>
</organism>
<evidence type="ECO:0000313" key="3">
    <source>
        <dbReference type="Proteomes" id="UP000015346"/>
    </source>
</evidence>
<feature type="compositionally biased region" description="Low complexity" evidence="1">
    <location>
        <begin position="335"/>
        <end position="351"/>
    </location>
</feature>
<gene>
    <name evidence="2" type="ORF">ruthe_00059</name>
</gene>
<accession>S9SN34</accession>
<proteinExistence type="predicted"/>
<name>S9SN34_9RHOB</name>
<dbReference type="AlphaFoldDB" id="S9SN34"/>
<dbReference type="EMBL" id="AOLV01000001">
    <property type="protein sequence ID" value="EPX87854.1"/>
    <property type="molecule type" value="Genomic_DNA"/>
</dbReference>
<evidence type="ECO:0000256" key="1">
    <source>
        <dbReference type="SAM" id="MobiDB-lite"/>
    </source>
</evidence>
<protein>
    <submittedName>
        <fullName evidence="2">Uncharacterized protein</fullName>
    </submittedName>
</protein>
<keyword evidence="3" id="KW-1185">Reference proteome</keyword>
<feature type="compositionally biased region" description="Basic and acidic residues" evidence="1">
    <location>
        <begin position="323"/>
        <end position="333"/>
    </location>
</feature>
<comment type="caution">
    <text evidence="2">The sequence shown here is derived from an EMBL/GenBank/DDBJ whole genome shotgun (WGS) entry which is preliminary data.</text>
</comment>
<feature type="region of interest" description="Disordered" evidence="1">
    <location>
        <begin position="220"/>
        <end position="301"/>
    </location>
</feature>